<reference evidence="7" key="1">
    <citation type="submission" date="2022-01" db="EMBL/GenBank/DDBJ databases">
        <authorList>
            <person name="King R."/>
        </authorList>
    </citation>
    <scope>NUCLEOTIDE SEQUENCE</scope>
</reference>
<sequence>MECQRDRHPSHNVCSAKGCGNKSYLSGHSFFRFPKNPERARSWAVACNREDLLQKLHQLHVSHRLCQIHFEDKFYGPSKKKLVKTAVPTIFPSLVSGKKINILEQIVIKPDYFYKIQINVSVLLEHVRVSTLRARSWAVACNREDLLQKLHQLHVSHRLCQIHFEDKFYGPSKKKLVKTAVPTIFPSLVSGKKINILEQIVIKPDYFYKIQINVSVLLEHVRVSTLRYE</sequence>
<feature type="domain" description="THAP-type" evidence="6">
    <location>
        <begin position="8"/>
        <end position="91"/>
    </location>
</feature>
<dbReference type="PROSITE" id="PS50950">
    <property type="entry name" value="ZF_THAP"/>
    <property type="match status" value="1"/>
</dbReference>
<dbReference type="EMBL" id="OU892279">
    <property type="protein sequence ID" value="CAG9765874.1"/>
    <property type="molecule type" value="Genomic_DNA"/>
</dbReference>
<evidence type="ECO:0000256" key="5">
    <source>
        <dbReference type="PROSITE-ProRule" id="PRU00309"/>
    </source>
</evidence>
<dbReference type="InterPro" id="IPR026516">
    <property type="entry name" value="THAP1/10"/>
</dbReference>
<dbReference type="Proteomes" id="UP001152799">
    <property type="component" value="Chromosome 3"/>
</dbReference>
<dbReference type="SUPFAM" id="SSF57716">
    <property type="entry name" value="Glucocorticoid receptor-like (DNA-binding domain)"/>
    <property type="match status" value="2"/>
</dbReference>
<evidence type="ECO:0000256" key="2">
    <source>
        <dbReference type="ARBA" id="ARBA00022771"/>
    </source>
</evidence>
<dbReference type="GO" id="GO:0008270">
    <property type="term" value="F:zinc ion binding"/>
    <property type="evidence" value="ECO:0007669"/>
    <property type="project" value="UniProtKB-KW"/>
</dbReference>
<dbReference type="PANTHER" id="PTHR46600">
    <property type="entry name" value="THAP DOMAIN-CONTAINING"/>
    <property type="match status" value="1"/>
</dbReference>
<keyword evidence="3" id="KW-0862">Zinc</keyword>
<evidence type="ECO:0000256" key="4">
    <source>
        <dbReference type="ARBA" id="ARBA00023125"/>
    </source>
</evidence>
<dbReference type="OrthoDB" id="7683421at2759"/>
<dbReference type="SMART" id="SM00980">
    <property type="entry name" value="THAP"/>
    <property type="match status" value="2"/>
</dbReference>
<keyword evidence="1" id="KW-0479">Metal-binding</keyword>
<dbReference type="InterPro" id="IPR006612">
    <property type="entry name" value="THAP_Znf"/>
</dbReference>
<dbReference type="Pfam" id="PF05485">
    <property type="entry name" value="THAP"/>
    <property type="match status" value="2"/>
</dbReference>
<dbReference type="GO" id="GO:0043565">
    <property type="term" value="F:sequence-specific DNA binding"/>
    <property type="evidence" value="ECO:0007669"/>
    <property type="project" value="InterPro"/>
</dbReference>
<proteinExistence type="predicted"/>
<gene>
    <name evidence="7" type="ORF">CEUTPL_LOCUS6474</name>
</gene>
<organism evidence="7 8">
    <name type="scientific">Ceutorhynchus assimilis</name>
    <name type="common">cabbage seed weevil</name>
    <dbReference type="NCBI Taxonomy" id="467358"/>
    <lineage>
        <taxon>Eukaryota</taxon>
        <taxon>Metazoa</taxon>
        <taxon>Ecdysozoa</taxon>
        <taxon>Arthropoda</taxon>
        <taxon>Hexapoda</taxon>
        <taxon>Insecta</taxon>
        <taxon>Pterygota</taxon>
        <taxon>Neoptera</taxon>
        <taxon>Endopterygota</taxon>
        <taxon>Coleoptera</taxon>
        <taxon>Polyphaga</taxon>
        <taxon>Cucujiformia</taxon>
        <taxon>Curculionidae</taxon>
        <taxon>Ceutorhynchinae</taxon>
        <taxon>Ceutorhynchus</taxon>
    </lineage>
</organism>
<dbReference type="PANTHER" id="PTHR46600:SF11">
    <property type="entry name" value="THAP DOMAIN-CONTAINING PROTEIN 10"/>
    <property type="match status" value="1"/>
</dbReference>
<protein>
    <recommendedName>
        <fullName evidence="6">THAP-type domain-containing protein</fullName>
    </recommendedName>
</protein>
<evidence type="ECO:0000313" key="7">
    <source>
        <dbReference type="EMBL" id="CAG9765874.1"/>
    </source>
</evidence>
<keyword evidence="2 5" id="KW-0863">Zinc-finger</keyword>
<accession>A0A9N9MPD0</accession>
<evidence type="ECO:0000256" key="3">
    <source>
        <dbReference type="ARBA" id="ARBA00022833"/>
    </source>
</evidence>
<dbReference type="AlphaFoldDB" id="A0A9N9MPD0"/>
<name>A0A9N9MPD0_9CUCU</name>
<keyword evidence="4 5" id="KW-0238">DNA-binding</keyword>
<evidence type="ECO:0000313" key="8">
    <source>
        <dbReference type="Proteomes" id="UP001152799"/>
    </source>
</evidence>
<keyword evidence="8" id="KW-1185">Reference proteome</keyword>
<evidence type="ECO:0000259" key="6">
    <source>
        <dbReference type="PROSITE" id="PS50950"/>
    </source>
</evidence>
<dbReference type="SMART" id="SM00692">
    <property type="entry name" value="DM3"/>
    <property type="match status" value="2"/>
</dbReference>
<evidence type="ECO:0000256" key="1">
    <source>
        <dbReference type="ARBA" id="ARBA00022723"/>
    </source>
</evidence>